<feature type="transmembrane region" description="Helical" evidence="1">
    <location>
        <begin position="127"/>
        <end position="145"/>
    </location>
</feature>
<feature type="transmembrane region" description="Helical" evidence="1">
    <location>
        <begin position="157"/>
        <end position="177"/>
    </location>
</feature>
<organism evidence="2 3">
    <name type="scientific">Rossellomorea vietnamensis</name>
    <dbReference type="NCBI Taxonomy" id="218284"/>
    <lineage>
        <taxon>Bacteria</taxon>
        <taxon>Bacillati</taxon>
        <taxon>Bacillota</taxon>
        <taxon>Bacilli</taxon>
        <taxon>Bacillales</taxon>
        <taxon>Bacillaceae</taxon>
        <taxon>Rossellomorea</taxon>
    </lineage>
</organism>
<reference evidence="2 3" key="1">
    <citation type="submission" date="2015-08" db="EMBL/GenBank/DDBJ databases">
        <title>Draft Genome Sequence of Bacillus vietnamensis UCD-SED5.</title>
        <authorList>
            <person name="Lee R.D."/>
            <person name="Jospin G."/>
            <person name="Lang J.M."/>
            <person name="Coil D.A."/>
            <person name="Eisen J.A."/>
        </authorList>
    </citation>
    <scope>NUCLEOTIDE SEQUENCE [LARGE SCALE GENOMIC DNA]</scope>
    <source>
        <strain evidence="2 3">UCD-SED5</strain>
    </source>
</reference>
<dbReference type="Proteomes" id="UP000050398">
    <property type="component" value="Unassembled WGS sequence"/>
</dbReference>
<feature type="transmembrane region" description="Helical" evidence="1">
    <location>
        <begin position="225"/>
        <end position="246"/>
    </location>
</feature>
<dbReference type="PATRIC" id="fig|218284.4.peg.338"/>
<feature type="transmembrane region" description="Helical" evidence="1">
    <location>
        <begin position="197"/>
        <end position="218"/>
    </location>
</feature>
<feature type="transmembrane region" description="Helical" evidence="1">
    <location>
        <begin position="252"/>
        <end position="272"/>
    </location>
</feature>
<feature type="transmembrane region" description="Helical" evidence="1">
    <location>
        <begin position="6"/>
        <end position="22"/>
    </location>
</feature>
<keyword evidence="1" id="KW-1133">Transmembrane helix</keyword>
<feature type="transmembrane region" description="Helical" evidence="1">
    <location>
        <begin position="34"/>
        <end position="54"/>
    </location>
</feature>
<proteinExistence type="predicted"/>
<dbReference type="RefSeq" id="WP_060670141.1">
    <property type="nucleotide sequence ID" value="NZ_LIXZ01000001.1"/>
</dbReference>
<keyword evidence="1" id="KW-0812">Transmembrane</keyword>
<dbReference type="AlphaFoldDB" id="A0A0N8GHI0"/>
<gene>
    <name evidence="2" type="ORF">AM506_01615</name>
</gene>
<keyword evidence="1" id="KW-0472">Membrane</keyword>
<dbReference type="EMBL" id="LIXZ01000001">
    <property type="protein sequence ID" value="KPL61354.1"/>
    <property type="molecule type" value="Genomic_DNA"/>
</dbReference>
<accession>A0A0N8GHI0</accession>
<feature type="transmembrane region" description="Helical" evidence="1">
    <location>
        <begin position="97"/>
        <end position="115"/>
    </location>
</feature>
<dbReference type="OrthoDB" id="1680238at2"/>
<sequence>MANWVPFVFLSLFSIFTLFFIVMKNRQISGRIILFWLFISGLAYVFEYVIFVLFNSYTYHPHILSNNYNDSVLGSISSQAFSVPVAITYIVLYRLPAWRIAVIIGVFFLIETWFIHTNLYEHHWWESYYTTFFLILSVILAKTWWKVLEDSSNHYVHFITLFFSLSTVSLSFAWILSSLLKLYIIPLNHFSNPVRDLIAGNAMYIWFATYFYSLVIFFRNRDWKYTLWSILFLLTVEVFMAQEGVLLFNNPAMIGVLPLFHLFMISAGSHYYERYFDTYREMQQKGLSSK</sequence>
<comment type="caution">
    <text evidence="2">The sequence shown here is derived from an EMBL/GenBank/DDBJ whole genome shotgun (WGS) entry which is preliminary data.</text>
</comment>
<evidence type="ECO:0000313" key="2">
    <source>
        <dbReference type="EMBL" id="KPL61354.1"/>
    </source>
</evidence>
<evidence type="ECO:0000313" key="3">
    <source>
        <dbReference type="Proteomes" id="UP000050398"/>
    </source>
</evidence>
<protein>
    <submittedName>
        <fullName evidence="2">Uncharacterized protein</fullName>
    </submittedName>
</protein>
<feature type="transmembrane region" description="Helical" evidence="1">
    <location>
        <begin position="74"/>
        <end position="92"/>
    </location>
</feature>
<name>A0A0N8GHI0_9BACI</name>
<evidence type="ECO:0000256" key="1">
    <source>
        <dbReference type="SAM" id="Phobius"/>
    </source>
</evidence>